<sequence>MFSICFTAGLLVLMLPSPPPPPPPMFLVCLQASKQARNRAGRRASVCVYSLHLIHCSAARRASPNIML</sequence>
<dbReference type="Proteomes" id="UP000092460">
    <property type="component" value="Unassembled WGS sequence"/>
</dbReference>
<dbReference type="VEuPathDB" id="VectorBase:GPPI040141"/>
<feature type="signal peptide" evidence="1">
    <location>
        <begin position="1"/>
        <end position="16"/>
    </location>
</feature>
<keyword evidence="1" id="KW-0732">Signal</keyword>
<evidence type="ECO:0008006" key="4">
    <source>
        <dbReference type="Google" id="ProtNLM"/>
    </source>
</evidence>
<reference evidence="3" key="1">
    <citation type="submission" date="2015-01" db="EMBL/GenBank/DDBJ databases">
        <authorList>
            <person name="Aksoy S."/>
            <person name="Warren W."/>
            <person name="Wilson R.K."/>
        </authorList>
    </citation>
    <scope>NUCLEOTIDE SEQUENCE [LARGE SCALE GENOMIC DNA]</scope>
    <source>
        <strain evidence="3">IAEA</strain>
    </source>
</reference>
<keyword evidence="3" id="KW-1185">Reference proteome</keyword>
<dbReference type="EnsemblMetazoa" id="GPPI040141-RA">
    <property type="protein sequence ID" value="GPPI040141-PA"/>
    <property type="gene ID" value="GPPI040141"/>
</dbReference>
<evidence type="ECO:0000256" key="1">
    <source>
        <dbReference type="SAM" id="SignalP"/>
    </source>
</evidence>
<organism evidence="2 3">
    <name type="scientific">Glossina palpalis gambiensis</name>
    <dbReference type="NCBI Taxonomy" id="67801"/>
    <lineage>
        <taxon>Eukaryota</taxon>
        <taxon>Metazoa</taxon>
        <taxon>Ecdysozoa</taxon>
        <taxon>Arthropoda</taxon>
        <taxon>Hexapoda</taxon>
        <taxon>Insecta</taxon>
        <taxon>Pterygota</taxon>
        <taxon>Neoptera</taxon>
        <taxon>Endopterygota</taxon>
        <taxon>Diptera</taxon>
        <taxon>Brachycera</taxon>
        <taxon>Muscomorpha</taxon>
        <taxon>Hippoboscoidea</taxon>
        <taxon>Glossinidae</taxon>
        <taxon>Glossina</taxon>
    </lineage>
</organism>
<dbReference type="EMBL" id="JXJN01020252">
    <property type="status" value="NOT_ANNOTATED_CDS"/>
    <property type="molecule type" value="Genomic_DNA"/>
</dbReference>
<protein>
    <recommendedName>
        <fullName evidence="4">Secreted protein</fullName>
    </recommendedName>
</protein>
<dbReference type="AlphaFoldDB" id="A0A1B0BTL9"/>
<evidence type="ECO:0000313" key="3">
    <source>
        <dbReference type="Proteomes" id="UP000092460"/>
    </source>
</evidence>
<reference evidence="2" key="2">
    <citation type="submission" date="2020-05" db="UniProtKB">
        <authorList>
            <consortium name="EnsemblMetazoa"/>
        </authorList>
    </citation>
    <scope>IDENTIFICATION</scope>
    <source>
        <strain evidence="2">IAEA</strain>
    </source>
</reference>
<proteinExistence type="predicted"/>
<feature type="chain" id="PRO_5008405157" description="Secreted protein" evidence="1">
    <location>
        <begin position="17"/>
        <end position="68"/>
    </location>
</feature>
<evidence type="ECO:0000313" key="2">
    <source>
        <dbReference type="EnsemblMetazoa" id="GPPI040141-PA"/>
    </source>
</evidence>
<name>A0A1B0BTL9_9MUSC</name>
<accession>A0A1B0BTL9</accession>